<sequence>MPAFEGFLACGGRELVHVLDNEIRTRTTLPDRIVHVSIVEMTFMVVLAHGQVFILDPELQTLSRHCLEEDFLLYSATVISARSEILIAMGTVFHGIEIYQVDKDNSTLQKRCSIQGHEGSIFGLCSASDGKALFSVSDDRTLRKWSLPIILPETITKAEWIAVGHRSRVWRVLCMDTKIVTAAEDFTVRVWDEMTGDCMRLFNGHIGMNIWALATRGDVIASGGDDGSVRLWKSIKEPVPQLMAYSKSVEPKCFSILPLGSLVTLLADGTVEGLDCFIPPDDIKRNAVLKTIDSLLLIGNLSGMLIIQNGNSVFSVDCKFASRIVYIEAWMLTHCIILVQAGDGKVSIIRFNTTNNEYQVIPLSIESTVIKSSIIVDENCLLLGSRDGRVLHIGIDSNEIKDLGRISTEAITCIQSTVDTKLLMTDRNGQLSSYKRVGDQLELEWCHKLTKSWLEKVFILPDGRVMIAGFEGTSFFLYNFTTKQEIVRLTTGGAHRFWSLSLVDDECIFAFIRLGKVYKFHTFLKEIPSRIIKEPLHGAEIRASAHIDDETIITGGEDGRLVVMDSKLRILDTIIAHSSGIKCLAVAHNLVYVGGSGEELTCWRWSDSHLCKIAAAPLASRVREARVMDVVVSGNRVVAAYSDSFLRAWMFDNENFVYLAELEAHPGHCCLKVVTKTVGDEIICYSGGTDGLLVKSSLSVKTLERTNSKVQQSETTAITIDETQELTCGDDEMLAKSSLYMTKLEGRGSLKVHQSGINAIAIDETRILTGGDDGMLAILDHNLHLQHTNAQAHHSTITAVALTPSITSLSTDQRYSHWTDTLTLLHQKLVQQPDPSTMYAGNIY</sequence>
<evidence type="ECO:0000313" key="9">
    <source>
        <dbReference type="Proteomes" id="UP000240830"/>
    </source>
</evidence>
<dbReference type="STRING" id="1246581.A0A2H9TPD7"/>
<evidence type="ECO:0000256" key="4">
    <source>
        <dbReference type="ARBA" id="ARBA00022694"/>
    </source>
</evidence>
<keyword evidence="3 7" id="KW-0853">WD repeat</keyword>
<comment type="caution">
    <text evidence="8">The sequence shown here is derived from an EMBL/GenBank/DDBJ whole genome shotgun (WGS) entry which is preliminary data.</text>
</comment>
<evidence type="ECO:0000313" key="8">
    <source>
        <dbReference type="EMBL" id="PJF19604.1"/>
    </source>
</evidence>
<keyword evidence="5" id="KW-0677">Repeat</keyword>
<evidence type="ECO:0000256" key="6">
    <source>
        <dbReference type="ARBA" id="ARBA00038255"/>
    </source>
</evidence>
<dbReference type="InterPro" id="IPR015943">
    <property type="entry name" value="WD40/YVTN_repeat-like_dom_sf"/>
</dbReference>
<keyword evidence="4" id="KW-0819">tRNA processing</keyword>
<evidence type="ECO:0008006" key="10">
    <source>
        <dbReference type="Google" id="ProtNLM"/>
    </source>
</evidence>
<dbReference type="GO" id="GO:0005737">
    <property type="term" value="C:cytoplasm"/>
    <property type="evidence" value="ECO:0007669"/>
    <property type="project" value="UniProtKB-SubCell"/>
</dbReference>
<dbReference type="PANTHER" id="PTHR14344">
    <property type="entry name" value="WD REPEAT PROTEIN"/>
    <property type="match status" value="1"/>
</dbReference>
<dbReference type="EMBL" id="MTSL01000050">
    <property type="protein sequence ID" value="PJF19604.1"/>
    <property type="molecule type" value="Genomic_DNA"/>
</dbReference>
<dbReference type="Pfam" id="PF00400">
    <property type="entry name" value="WD40"/>
    <property type="match status" value="3"/>
</dbReference>
<proteinExistence type="inferred from homology"/>
<dbReference type="PROSITE" id="PS50082">
    <property type="entry name" value="WD_REPEATS_2"/>
    <property type="match status" value="3"/>
</dbReference>
<dbReference type="InterPro" id="IPR036322">
    <property type="entry name" value="WD40_repeat_dom_sf"/>
</dbReference>
<dbReference type="PRINTS" id="PR00320">
    <property type="entry name" value="GPROTEINBRPT"/>
</dbReference>
<feature type="repeat" description="WD" evidence="7">
    <location>
        <begin position="217"/>
        <end position="233"/>
    </location>
</feature>
<gene>
    <name evidence="8" type="ORF">PSACC_00598</name>
</gene>
<dbReference type="SUPFAM" id="SSF50978">
    <property type="entry name" value="WD40 repeat-like"/>
    <property type="match status" value="1"/>
</dbReference>
<evidence type="ECO:0000256" key="3">
    <source>
        <dbReference type="ARBA" id="ARBA00022574"/>
    </source>
</evidence>
<comment type="similarity">
    <text evidence="6">Belongs to the WD repeat WDR6 family.</text>
</comment>
<dbReference type="PROSITE" id="PS50294">
    <property type="entry name" value="WD_REPEATS_REGION"/>
    <property type="match status" value="1"/>
</dbReference>
<dbReference type="InterPro" id="IPR001680">
    <property type="entry name" value="WD40_rpt"/>
</dbReference>
<dbReference type="InterPro" id="IPR051973">
    <property type="entry name" value="tRNA_Anticodon_Mtase-Reg"/>
</dbReference>
<dbReference type="PANTHER" id="PTHR14344:SF3">
    <property type="entry name" value="WD REPEAT-CONTAINING PROTEIN 6"/>
    <property type="match status" value="1"/>
</dbReference>
<dbReference type="Gene3D" id="2.130.10.10">
    <property type="entry name" value="YVTN repeat-like/Quinoprotein amine dehydrogenase"/>
    <property type="match status" value="3"/>
</dbReference>
<comment type="subcellular location">
    <subcellularLocation>
        <location evidence="1">Cytoplasm</location>
    </subcellularLocation>
</comment>
<keyword evidence="2" id="KW-0963">Cytoplasm</keyword>
<dbReference type="InterPro" id="IPR011047">
    <property type="entry name" value="Quinoprotein_ADH-like_sf"/>
</dbReference>
<name>A0A2H9TPD7_9FUNG</name>
<keyword evidence="9" id="KW-1185">Reference proteome</keyword>
<dbReference type="OrthoDB" id="5594999at2759"/>
<reference evidence="8 9" key="1">
    <citation type="submission" date="2016-10" db="EMBL/GenBank/DDBJ databases">
        <title>The genome of Paramicrosporidium saccamoebae is the missing link in understanding Cryptomycota and Microsporidia evolution.</title>
        <authorList>
            <person name="Quandt C.A."/>
            <person name="Beaudet D."/>
            <person name="Corsaro D."/>
            <person name="Michel R."/>
            <person name="Corradi N."/>
            <person name="James T."/>
        </authorList>
    </citation>
    <scope>NUCLEOTIDE SEQUENCE [LARGE SCALE GENOMIC DNA]</scope>
    <source>
        <strain evidence="8 9">KSL3</strain>
    </source>
</reference>
<feature type="repeat" description="WD" evidence="7">
    <location>
        <begin position="179"/>
        <end position="201"/>
    </location>
</feature>
<evidence type="ECO:0000256" key="2">
    <source>
        <dbReference type="ARBA" id="ARBA00022490"/>
    </source>
</evidence>
<dbReference type="InterPro" id="IPR020472">
    <property type="entry name" value="WD40_PAC1"/>
</dbReference>
<dbReference type="Proteomes" id="UP000240830">
    <property type="component" value="Unassembled WGS sequence"/>
</dbReference>
<dbReference type="AlphaFoldDB" id="A0A2H9TPD7"/>
<evidence type="ECO:0000256" key="5">
    <source>
        <dbReference type="ARBA" id="ARBA00022737"/>
    </source>
</evidence>
<accession>A0A2H9TPD7</accession>
<evidence type="ECO:0000256" key="7">
    <source>
        <dbReference type="PROSITE-ProRule" id="PRU00221"/>
    </source>
</evidence>
<evidence type="ECO:0000256" key="1">
    <source>
        <dbReference type="ARBA" id="ARBA00004496"/>
    </source>
</evidence>
<dbReference type="SUPFAM" id="SSF50998">
    <property type="entry name" value="Quinoprotein alcohol dehydrogenase-like"/>
    <property type="match status" value="1"/>
</dbReference>
<feature type="repeat" description="WD" evidence="7">
    <location>
        <begin position="114"/>
        <end position="147"/>
    </location>
</feature>
<dbReference type="GO" id="GO:0030488">
    <property type="term" value="P:tRNA methylation"/>
    <property type="evidence" value="ECO:0007669"/>
    <property type="project" value="TreeGrafter"/>
</dbReference>
<protein>
    <recommendedName>
        <fullName evidence="10">WD40 repeat-like protein</fullName>
    </recommendedName>
</protein>
<organism evidence="8 9">
    <name type="scientific">Paramicrosporidium saccamoebae</name>
    <dbReference type="NCBI Taxonomy" id="1246581"/>
    <lineage>
        <taxon>Eukaryota</taxon>
        <taxon>Fungi</taxon>
        <taxon>Fungi incertae sedis</taxon>
        <taxon>Cryptomycota</taxon>
        <taxon>Cryptomycota incertae sedis</taxon>
        <taxon>Paramicrosporidium</taxon>
    </lineage>
</organism>
<dbReference type="SMART" id="SM00320">
    <property type="entry name" value="WD40"/>
    <property type="match status" value="6"/>
</dbReference>